<dbReference type="AlphaFoldDB" id="A0AAV2B4L1"/>
<dbReference type="Proteomes" id="UP001497382">
    <property type="component" value="Unassembled WGS sequence"/>
</dbReference>
<gene>
    <name evidence="1" type="ORF">LARSCL_LOCUS16931</name>
</gene>
<comment type="caution">
    <text evidence="1">The sequence shown here is derived from an EMBL/GenBank/DDBJ whole genome shotgun (WGS) entry which is preliminary data.</text>
</comment>
<reference evidence="1 2" key="1">
    <citation type="submission" date="2024-04" db="EMBL/GenBank/DDBJ databases">
        <authorList>
            <person name="Rising A."/>
            <person name="Reimegard J."/>
            <person name="Sonavane S."/>
            <person name="Akerstrom W."/>
            <person name="Nylinder S."/>
            <person name="Hedman E."/>
            <person name="Kallberg Y."/>
        </authorList>
    </citation>
    <scope>NUCLEOTIDE SEQUENCE [LARGE SCALE GENOMIC DNA]</scope>
</reference>
<evidence type="ECO:0000313" key="2">
    <source>
        <dbReference type="Proteomes" id="UP001497382"/>
    </source>
</evidence>
<organism evidence="1 2">
    <name type="scientific">Larinioides sclopetarius</name>
    <dbReference type="NCBI Taxonomy" id="280406"/>
    <lineage>
        <taxon>Eukaryota</taxon>
        <taxon>Metazoa</taxon>
        <taxon>Ecdysozoa</taxon>
        <taxon>Arthropoda</taxon>
        <taxon>Chelicerata</taxon>
        <taxon>Arachnida</taxon>
        <taxon>Araneae</taxon>
        <taxon>Araneomorphae</taxon>
        <taxon>Entelegynae</taxon>
        <taxon>Araneoidea</taxon>
        <taxon>Araneidae</taxon>
        <taxon>Larinioides</taxon>
    </lineage>
</organism>
<accession>A0AAV2B4L1</accession>
<proteinExistence type="predicted"/>
<feature type="non-terminal residue" evidence="1">
    <location>
        <position position="1"/>
    </location>
</feature>
<dbReference type="EMBL" id="CAXIEN010000276">
    <property type="protein sequence ID" value="CAL1291176.1"/>
    <property type="molecule type" value="Genomic_DNA"/>
</dbReference>
<evidence type="ECO:0008006" key="3">
    <source>
        <dbReference type="Google" id="ProtNLM"/>
    </source>
</evidence>
<keyword evidence="2" id="KW-1185">Reference proteome</keyword>
<evidence type="ECO:0000313" key="1">
    <source>
        <dbReference type="EMBL" id="CAL1291176.1"/>
    </source>
</evidence>
<protein>
    <recommendedName>
        <fullName evidence="3">Maturase K</fullName>
    </recommendedName>
</protein>
<name>A0AAV2B4L1_9ARAC</name>
<sequence length="51" mass="6280">IALVYSEIVISILKEERLKYFLSFDFYRFFFIHQFEHFLTLNEVEEAFALL</sequence>